<evidence type="ECO:0000313" key="3">
    <source>
        <dbReference type="Proteomes" id="UP000298663"/>
    </source>
</evidence>
<keyword evidence="3" id="KW-1185">Reference proteome</keyword>
<organism evidence="2 3">
    <name type="scientific">Steinernema carpocapsae</name>
    <name type="common">Entomopathogenic nematode</name>
    <dbReference type="NCBI Taxonomy" id="34508"/>
    <lineage>
        <taxon>Eukaryota</taxon>
        <taxon>Metazoa</taxon>
        <taxon>Ecdysozoa</taxon>
        <taxon>Nematoda</taxon>
        <taxon>Chromadorea</taxon>
        <taxon>Rhabditida</taxon>
        <taxon>Tylenchina</taxon>
        <taxon>Panagrolaimomorpha</taxon>
        <taxon>Strongyloidoidea</taxon>
        <taxon>Steinernematidae</taxon>
        <taxon>Steinernema</taxon>
    </lineage>
</organism>
<dbReference type="Proteomes" id="UP000298663">
    <property type="component" value="Unassembled WGS sequence"/>
</dbReference>
<accession>A0A4U5MLS3</accession>
<protein>
    <submittedName>
        <fullName evidence="2">Uncharacterized protein</fullName>
    </submittedName>
</protein>
<comment type="caution">
    <text evidence="2">The sequence shown here is derived from an EMBL/GenBank/DDBJ whole genome shotgun (WGS) entry which is preliminary data.</text>
</comment>
<gene>
    <name evidence="2" type="ORF">L596_022168</name>
</gene>
<dbReference type="EMBL" id="AZBU02000007">
    <property type="protein sequence ID" value="TKR70103.1"/>
    <property type="molecule type" value="Genomic_DNA"/>
</dbReference>
<name>A0A4U5MLS3_STECR</name>
<evidence type="ECO:0000256" key="1">
    <source>
        <dbReference type="SAM" id="MobiDB-lite"/>
    </source>
</evidence>
<proteinExistence type="predicted"/>
<sequence length="313" mass="36874">MTESISNQPCQNSQLLNNPDATQPNSTPTDPVLPVQQNLWLKVFKDADSHAVKIRNKFIRFYPRLKIIKEVEDNITKWIYMDTFDPTLFNRAINEATFTSIQGCDHSIQRKDVHNRPPKPSNFKGIEIRILFLKELENRDCTLNTCLRITIDETETIYKLYTCDDFPMMSKENKWRPFGKIKKWKTEQKIFRIHFHWDSAPPAKHYDEAERPSVLMQYARNGWVETFIEGESSKGTSNTLASLWTWRLGSNVEMSFRGISMKPRRMRIHKRQNVMLGMTSVMLEIIFRLRKPTRQLVALRMILEMSGLWMKPT</sequence>
<evidence type="ECO:0000313" key="2">
    <source>
        <dbReference type="EMBL" id="TKR70103.1"/>
    </source>
</evidence>
<dbReference type="AlphaFoldDB" id="A0A4U5MLS3"/>
<feature type="region of interest" description="Disordered" evidence="1">
    <location>
        <begin position="1"/>
        <end position="31"/>
    </location>
</feature>
<reference evidence="2 3" key="2">
    <citation type="journal article" date="2019" name="G3 (Bethesda)">
        <title>Hybrid Assembly of the Genome of the Entomopathogenic Nematode Steinernema carpocapsae Identifies the X-Chromosome.</title>
        <authorList>
            <person name="Serra L."/>
            <person name="Macchietto M."/>
            <person name="Macias-Munoz A."/>
            <person name="McGill C.J."/>
            <person name="Rodriguez I.M."/>
            <person name="Rodriguez B."/>
            <person name="Murad R."/>
            <person name="Mortazavi A."/>
        </authorList>
    </citation>
    <scope>NUCLEOTIDE SEQUENCE [LARGE SCALE GENOMIC DNA]</scope>
    <source>
        <strain evidence="2 3">ALL</strain>
    </source>
</reference>
<reference evidence="2 3" key="1">
    <citation type="journal article" date="2015" name="Genome Biol.">
        <title>Comparative genomics of Steinernema reveals deeply conserved gene regulatory networks.</title>
        <authorList>
            <person name="Dillman A.R."/>
            <person name="Macchietto M."/>
            <person name="Porter C.F."/>
            <person name="Rogers A."/>
            <person name="Williams B."/>
            <person name="Antoshechkin I."/>
            <person name="Lee M.M."/>
            <person name="Goodwin Z."/>
            <person name="Lu X."/>
            <person name="Lewis E.E."/>
            <person name="Goodrich-Blair H."/>
            <person name="Stock S.P."/>
            <person name="Adams B.J."/>
            <person name="Sternberg P.W."/>
            <person name="Mortazavi A."/>
        </authorList>
    </citation>
    <scope>NUCLEOTIDE SEQUENCE [LARGE SCALE GENOMIC DNA]</scope>
    <source>
        <strain evidence="2 3">ALL</strain>
    </source>
</reference>